<dbReference type="CDD" id="cd03360">
    <property type="entry name" value="LbH_AT_putative"/>
    <property type="match status" value="1"/>
</dbReference>
<name>A0ABM8L6E3_9BURK</name>
<dbReference type="PANTHER" id="PTHR43300:SF7">
    <property type="entry name" value="UDP-N-ACETYLBACILLOSAMINE N-ACETYLTRANSFERASE"/>
    <property type="match status" value="1"/>
</dbReference>
<dbReference type="PANTHER" id="PTHR43300">
    <property type="entry name" value="ACETYLTRANSFERASE"/>
    <property type="match status" value="1"/>
</dbReference>
<dbReference type="EC" id="2.3.1.203" evidence="3"/>
<comment type="similarity">
    <text evidence="1">Belongs to the transferase hexapeptide repeat family.</text>
</comment>
<dbReference type="Proteomes" id="UP000507140">
    <property type="component" value="Unassembled WGS sequence"/>
</dbReference>
<keyword evidence="4" id="KW-1185">Reference proteome</keyword>
<dbReference type="Gene3D" id="2.160.10.10">
    <property type="entry name" value="Hexapeptide repeat proteins"/>
    <property type="match status" value="1"/>
</dbReference>
<comment type="caution">
    <text evidence="3">The sequence shown here is derived from an EMBL/GenBank/DDBJ whole genome shotgun (WGS) entry which is preliminary data.</text>
</comment>
<dbReference type="GO" id="GO:0016746">
    <property type="term" value="F:acyltransferase activity"/>
    <property type="evidence" value="ECO:0007669"/>
    <property type="project" value="UniProtKB-KW"/>
</dbReference>
<keyword evidence="3" id="KW-0012">Acyltransferase</keyword>
<accession>A0ABM8L6E3</accession>
<sequence length="217" mass="22001">MTSGMSFRQMPLVWGDKKGQQETMARSLVIIGAGMHGRAVAEAAELSGHWQEILFVDDRWPALQETAGRKVVSNLAGLSGLSGLAADQAQAIAAVGNNALRAGWVKAIEAAGLPLATVIHPAACVSPSATIEAGTAILAMAMVGASAHIGTGSILNAHSTADHDTHLENYAHLGTGVHLAGGVRVGAGAWLQAGCCAGYGVVVPADTVYPPGTALSH</sequence>
<evidence type="ECO:0000313" key="3">
    <source>
        <dbReference type="EMBL" id="CAB3816291.1"/>
    </source>
</evidence>
<dbReference type="Gene3D" id="3.40.50.20">
    <property type="match status" value="1"/>
</dbReference>
<feature type="domain" description="PglD N-terminal" evidence="2">
    <location>
        <begin position="28"/>
        <end position="106"/>
    </location>
</feature>
<reference evidence="3 4" key="1">
    <citation type="submission" date="2020-04" db="EMBL/GenBank/DDBJ databases">
        <authorList>
            <person name="De Canck E."/>
        </authorList>
    </citation>
    <scope>NUCLEOTIDE SEQUENCE [LARGE SCALE GENOMIC DNA]</scope>
    <source>
        <strain evidence="3 4">LMG 3415</strain>
    </source>
</reference>
<evidence type="ECO:0000259" key="2">
    <source>
        <dbReference type="Pfam" id="PF17836"/>
    </source>
</evidence>
<dbReference type="InterPro" id="IPR050179">
    <property type="entry name" value="Trans_hexapeptide_repeat"/>
</dbReference>
<protein>
    <submittedName>
        <fullName evidence="3">UDP-N-acetylbacillosamine N-acetyltransferase</fullName>
        <ecNumber evidence="3">2.3.1.203</ecNumber>
    </submittedName>
</protein>
<dbReference type="Pfam" id="PF17836">
    <property type="entry name" value="PglD_N"/>
    <property type="match status" value="1"/>
</dbReference>
<keyword evidence="3" id="KW-0808">Transferase</keyword>
<dbReference type="SUPFAM" id="SSF51161">
    <property type="entry name" value="Trimeric LpxA-like enzymes"/>
    <property type="match status" value="1"/>
</dbReference>
<organism evidence="3 4">
    <name type="scientific">Achromobacter mucicolens</name>
    <dbReference type="NCBI Taxonomy" id="1389922"/>
    <lineage>
        <taxon>Bacteria</taxon>
        <taxon>Pseudomonadati</taxon>
        <taxon>Pseudomonadota</taxon>
        <taxon>Betaproteobacteria</taxon>
        <taxon>Burkholderiales</taxon>
        <taxon>Alcaligenaceae</taxon>
        <taxon>Achromobacter</taxon>
    </lineage>
</organism>
<proteinExistence type="inferred from homology"/>
<dbReference type="InterPro" id="IPR020019">
    <property type="entry name" value="AcTrfase_PglD-like"/>
</dbReference>
<dbReference type="InterPro" id="IPR041561">
    <property type="entry name" value="PglD_N"/>
</dbReference>
<dbReference type="EMBL" id="CADIKR010000001">
    <property type="protein sequence ID" value="CAB3816291.1"/>
    <property type="molecule type" value="Genomic_DNA"/>
</dbReference>
<dbReference type="InterPro" id="IPR011004">
    <property type="entry name" value="Trimer_LpxA-like_sf"/>
</dbReference>
<gene>
    <name evidence="3" type="primary">pglD</name>
    <name evidence="3" type="ORF">LMG3415_00163</name>
</gene>
<evidence type="ECO:0000313" key="4">
    <source>
        <dbReference type="Proteomes" id="UP000507140"/>
    </source>
</evidence>
<evidence type="ECO:0000256" key="1">
    <source>
        <dbReference type="ARBA" id="ARBA00007274"/>
    </source>
</evidence>